<feature type="compositionally biased region" description="Low complexity" evidence="2">
    <location>
        <begin position="327"/>
        <end position="338"/>
    </location>
</feature>
<proteinExistence type="predicted"/>
<name>A0A080YWD7_PHYNI</name>
<organism evidence="3 4">
    <name type="scientific">Phytophthora nicotianae P1976</name>
    <dbReference type="NCBI Taxonomy" id="1317066"/>
    <lineage>
        <taxon>Eukaryota</taxon>
        <taxon>Sar</taxon>
        <taxon>Stramenopiles</taxon>
        <taxon>Oomycota</taxon>
        <taxon>Peronosporomycetes</taxon>
        <taxon>Peronosporales</taxon>
        <taxon>Peronosporaceae</taxon>
        <taxon>Phytophthora</taxon>
    </lineage>
</organism>
<feature type="compositionally biased region" description="Low complexity" evidence="2">
    <location>
        <begin position="349"/>
        <end position="367"/>
    </location>
</feature>
<accession>A0A080YWD7</accession>
<comment type="caution">
    <text evidence="3">The sequence shown here is derived from an EMBL/GenBank/DDBJ whole genome shotgun (WGS) entry which is preliminary data.</text>
</comment>
<feature type="region of interest" description="Disordered" evidence="2">
    <location>
        <begin position="317"/>
        <end position="470"/>
    </location>
</feature>
<evidence type="ECO:0000256" key="1">
    <source>
        <dbReference type="SAM" id="Coils"/>
    </source>
</evidence>
<dbReference type="EMBL" id="ANJA01004904">
    <property type="protein sequence ID" value="ETO58698.1"/>
    <property type="molecule type" value="Genomic_DNA"/>
</dbReference>
<feature type="coiled-coil region" evidence="1">
    <location>
        <begin position="254"/>
        <end position="305"/>
    </location>
</feature>
<dbReference type="Proteomes" id="UP000028582">
    <property type="component" value="Unassembled WGS sequence"/>
</dbReference>
<evidence type="ECO:0000313" key="4">
    <source>
        <dbReference type="Proteomes" id="UP000028582"/>
    </source>
</evidence>
<sequence>MADPSLDLTGVRASLGALQQSIDQVEELRELRLDHANLRRGSWLHNARKYDLVRHQLESTRTKLAECLDALQERFDNSHELEACRLRYRDLKIRYDEAVSEFQDRISTLVAQLKAASSFGVIVPPNTARRIADLESQLTQSQIDLQVARNRQSALASELRESTTSLKAAQAEVTRLEAAIKRKSGRLRTLNDNYERRLRVADTTIATHTAELDRLQDRVSTLDRDLQKAPQRAQAAIFQRDQTRAAHIATQDRVSAARDTIARLEKRINKVERSQKSRQDLESAFAKLQQEKDDLAVQRDELLGQLGERFMEITDRRAERDQAQEKLSSIASLLPSAPGHKRTRSEFESPTPSARASKAARSTSSLSHASAPGHAPVSASPIELLSTAAAGQRATRSMSSSSSAGPPGHLHRSVRSAAKSGGRGSSSLPAASEAIVHSDSDESYSGSSRENSRFRRGRRGKRQWLSGVESRQERVWDAIRSSVGR</sequence>
<dbReference type="Gene3D" id="1.10.287.1490">
    <property type="match status" value="1"/>
</dbReference>
<protein>
    <submittedName>
        <fullName evidence="3">Uncharacterized protein</fullName>
    </submittedName>
</protein>
<feature type="coiled-coil region" evidence="1">
    <location>
        <begin position="131"/>
        <end position="225"/>
    </location>
</feature>
<gene>
    <name evidence="3" type="ORF">F444_22922</name>
</gene>
<keyword evidence="1" id="KW-0175">Coiled coil</keyword>
<dbReference type="AlphaFoldDB" id="A0A080YWD7"/>
<dbReference type="SUPFAM" id="SSF90257">
    <property type="entry name" value="Myosin rod fragments"/>
    <property type="match status" value="1"/>
</dbReference>
<evidence type="ECO:0000256" key="2">
    <source>
        <dbReference type="SAM" id="MobiDB-lite"/>
    </source>
</evidence>
<reference evidence="3 4" key="1">
    <citation type="submission" date="2013-11" db="EMBL/GenBank/DDBJ databases">
        <title>The Genome Sequence of Phytophthora parasitica P1976.</title>
        <authorList>
            <consortium name="The Broad Institute Genomics Platform"/>
            <person name="Russ C."/>
            <person name="Tyler B."/>
            <person name="Panabieres F."/>
            <person name="Shan W."/>
            <person name="Tripathy S."/>
            <person name="Grunwald N."/>
            <person name="Machado M."/>
            <person name="Johnson C.S."/>
            <person name="Walker B."/>
            <person name="Young S."/>
            <person name="Zeng Q."/>
            <person name="Gargeya S."/>
            <person name="Fitzgerald M."/>
            <person name="Haas B."/>
            <person name="Abouelleil A."/>
            <person name="Allen A.W."/>
            <person name="Alvarado L."/>
            <person name="Arachchi H.M."/>
            <person name="Berlin A.M."/>
            <person name="Chapman S.B."/>
            <person name="Gainer-Dewar J."/>
            <person name="Goldberg J."/>
            <person name="Griggs A."/>
            <person name="Gujja S."/>
            <person name="Hansen M."/>
            <person name="Howarth C."/>
            <person name="Imamovic A."/>
            <person name="Ireland A."/>
            <person name="Larimer J."/>
            <person name="McCowan C."/>
            <person name="Murphy C."/>
            <person name="Pearson M."/>
            <person name="Poon T.W."/>
            <person name="Priest M."/>
            <person name="Roberts A."/>
            <person name="Saif S."/>
            <person name="Shea T."/>
            <person name="Sisk P."/>
            <person name="Sykes S."/>
            <person name="Wortman J."/>
            <person name="Nusbaum C."/>
            <person name="Birren B."/>
        </authorList>
    </citation>
    <scope>NUCLEOTIDE SEQUENCE [LARGE SCALE GENOMIC DNA]</scope>
    <source>
        <strain evidence="3 4">P1976</strain>
    </source>
</reference>
<evidence type="ECO:0000313" key="3">
    <source>
        <dbReference type="EMBL" id="ETO58698.1"/>
    </source>
</evidence>